<keyword evidence="2" id="KW-0805">Transcription regulation</keyword>
<sequence>MKASVLQGVHFVCQLSGYTSLTSAAKALNLTVGAISQQLQKSEQDLGFSVFERHARGIRLNDKGRQLVKITQPYFTSIENCVNKISKHHERQEVYLKLTPSFAFKWLVPRLEVFHRMYPDIQIHTFAEGAIVDSESRDFDLAIDYGKIPYQKNNAELLMKETLTVVMSAEYFARHRFEADDWQGVTLLHDAMPWHDAAKDYEWSYWAKKNHLTFDTTGGHFFNRTDMAMSAAEAGVGVALARGALLGNELEQGKLIAPFGSIDAHAGYFMLTQNESCAVRHFKSWLKEQVKGSEINHTP</sequence>
<dbReference type="InterPro" id="IPR058163">
    <property type="entry name" value="LysR-type_TF_proteobact-type"/>
</dbReference>
<reference evidence="6 7" key="1">
    <citation type="journal article" date="2012" name="Int. J. Syst. Evol. Microbiol.">
        <title>Vibrio caribbeanicus sp. nov., isolated from the marine sponge Scleritoderma cyanea.</title>
        <authorList>
            <person name="Hoffmann M."/>
            <person name="Monday S.R."/>
            <person name="Allard M.W."/>
            <person name="Strain E.A."/>
            <person name="Whittaker P."/>
            <person name="Naum M."/>
            <person name="McCarthy P.J."/>
            <person name="Lopez J.V."/>
            <person name="Fischer M."/>
            <person name="Brown E.W."/>
        </authorList>
    </citation>
    <scope>NUCLEOTIDE SEQUENCE [LARGE SCALE GENOMIC DNA]</scope>
    <source>
        <strain evidence="6 7">ATCC BAA-2122</strain>
    </source>
</reference>
<gene>
    <name evidence="6" type="ORF">VIBC2010_11106</name>
</gene>
<dbReference type="Gene3D" id="1.10.10.10">
    <property type="entry name" value="Winged helix-like DNA-binding domain superfamily/Winged helix DNA-binding domain"/>
    <property type="match status" value="1"/>
</dbReference>
<dbReference type="InterPro" id="IPR000847">
    <property type="entry name" value="LysR_HTH_N"/>
</dbReference>
<name>E3BN07_9VIBR</name>
<evidence type="ECO:0000313" key="6">
    <source>
        <dbReference type="EMBL" id="EFP95633.1"/>
    </source>
</evidence>
<dbReference type="PANTHER" id="PTHR30537">
    <property type="entry name" value="HTH-TYPE TRANSCRIPTIONAL REGULATOR"/>
    <property type="match status" value="1"/>
</dbReference>
<evidence type="ECO:0000256" key="1">
    <source>
        <dbReference type="ARBA" id="ARBA00009437"/>
    </source>
</evidence>
<dbReference type="InterPro" id="IPR036388">
    <property type="entry name" value="WH-like_DNA-bd_sf"/>
</dbReference>
<dbReference type="PANTHER" id="PTHR30537:SF32">
    <property type="entry name" value="HTH-TYPE TRANSCRIPTIONAL REGULATOR DSDC"/>
    <property type="match status" value="1"/>
</dbReference>
<protein>
    <submittedName>
        <fullName evidence="6">LysR family transcriptional regulator</fullName>
    </submittedName>
</protein>
<evidence type="ECO:0000256" key="3">
    <source>
        <dbReference type="ARBA" id="ARBA00023125"/>
    </source>
</evidence>
<evidence type="ECO:0000256" key="4">
    <source>
        <dbReference type="ARBA" id="ARBA00023163"/>
    </source>
</evidence>
<dbReference type="AlphaFoldDB" id="E3BN07"/>
<dbReference type="Proteomes" id="UP000002943">
    <property type="component" value="Unassembled WGS sequence"/>
</dbReference>
<dbReference type="PROSITE" id="PS50931">
    <property type="entry name" value="HTH_LYSR"/>
    <property type="match status" value="1"/>
</dbReference>
<dbReference type="OrthoDB" id="5526340at2"/>
<keyword evidence="3" id="KW-0238">DNA-binding</keyword>
<proteinExistence type="inferred from homology"/>
<dbReference type="InterPro" id="IPR036390">
    <property type="entry name" value="WH_DNA-bd_sf"/>
</dbReference>
<evidence type="ECO:0000259" key="5">
    <source>
        <dbReference type="PROSITE" id="PS50931"/>
    </source>
</evidence>
<comment type="similarity">
    <text evidence="1">Belongs to the LysR transcriptional regulatory family.</text>
</comment>
<dbReference type="STRING" id="796620.VIBC2010_11106"/>
<dbReference type="Pfam" id="PF00126">
    <property type="entry name" value="HTH_1"/>
    <property type="match status" value="1"/>
</dbReference>
<dbReference type="SUPFAM" id="SSF53850">
    <property type="entry name" value="Periplasmic binding protein-like II"/>
    <property type="match status" value="1"/>
</dbReference>
<dbReference type="GO" id="GO:0003700">
    <property type="term" value="F:DNA-binding transcription factor activity"/>
    <property type="evidence" value="ECO:0007669"/>
    <property type="project" value="InterPro"/>
</dbReference>
<dbReference type="InterPro" id="IPR005119">
    <property type="entry name" value="LysR_subst-bd"/>
</dbReference>
<comment type="caution">
    <text evidence="6">The sequence shown here is derived from an EMBL/GenBank/DDBJ whole genome shotgun (WGS) entry which is preliminary data.</text>
</comment>
<evidence type="ECO:0000313" key="7">
    <source>
        <dbReference type="Proteomes" id="UP000002943"/>
    </source>
</evidence>
<keyword evidence="4" id="KW-0804">Transcription</keyword>
<dbReference type="GO" id="GO:0043565">
    <property type="term" value="F:sequence-specific DNA binding"/>
    <property type="evidence" value="ECO:0007669"/>
    <property type="project" value="TreeGrafter"/>
</dbReference>
<keyword evidence="7" id="KW-1185">Reference proteome</keyword>
<evidence type="ECO:0000256" key="2">
    <source>
        <dbReference type="ARBA" id="ARBA00023015"/>
    </source>
</evidence>
<dbReference type="CDD" id="cd08432">
    <property type="entry name" value="PBP2_GcdR_TrpI_HvrB_AmpR_like"/>
    <property type="match status" value="1"/>
</dbReference>
<dbReference type="RefSeq" id="WP_009602517.1">
    <property type="nucleotide sequence ID" value="NZ_AEIU01000091.1"/>
</dbReference>
<organism evidence="6 7">
    <name type="scientific">Vibrio caribbeanicus ATCC BAA-2122</name>
    <dbReference type="NCBI Taxonomy" id="796620"/>
    <lineage>
        <taxon>Bacteria</taxon>
        <taxon>Pseudomonadati</taxon>
        <taxon>Pseudomonadota</taxon>
        <taxon>Gammaproteobacteria</taxon>
        <taxon>Vibrionales</taxon>
        <taxon>Vibrionaceae</taxon>
        <taxon>Vibrio</taxon>
    </lineage>
</organism>
<dbReference type="Gene3D" id="3.40.190.10">
    <property type="entry name" value="Periplasmic binding protein-like II"/>
    <property type="match status" value="2"/>
</dbReference>
<dbReference type="eggNOG" id="COG0583">
    <property type="taxonomic scope" value="Bacteria"/>
</dbReference>
<feature type="domain" description="HTH lysR-type" evidence="5">
    <location>
        <begin position="20"/>
        <end position="61"/>
    </location>
</feature>
<dbReference type="Pfam" id="PF03466">
    <property type="entry name" value="LysR_substrate"/>
    <property type="match status" value="1"/>
</dbReference>
<dbReference type="EMBL" id="AEIU01000091">
    <property type="protein sequence ID" value="EFP95633.1"/>
    <property type="molecule type" value="Genomic_DNA"/>
</dbReference>
<dbReference type="SUPFAM" id="SSF46785">
    <property type="entry name" value="Winged helix' DNA-binding domain"/>
    <property type="match status" value="1"/>
</dbReference>
<dbReference type="GO" id="GO:0006351">
    <property type="term" value="P:DNA-templated transcription"/>
    <property type="evidence" value="ECO:0007669"/>
    <property type="project" value="TreeGrafter"/>
</dbReference>
<accession>E3BN07</accession>